<sequence>MRFFYAFAISAALAASGCATQPALPPPTFSGLEQSNSVVIKDMRPTIESEKEIFSLLITSSAYGIYRVADSATNPTGPRLLTHRAYEAFPALATKPAINVMHFVTYANLQSHLRKGSLGAAFGGPIGATLMTRSSPPAGQVLTTKIDSALLDQTEKEEHVRAYYSEEENPEKSPVNLIYIDAEILGQRVASRCLVPPLADKPHLFLVEAFDMCIAKHLALYDPERLHVATSPK</sequence>
<name>A0A3M2HD87_9GAMM</name>
<comment type="caution">
    <text evidence="1">The sequence shown here is derived from an EMBL/GenBank/DDBJ whole genome shotgun (WGS) entry which is preliminary data.</text>
</comment>
<accession>A0A3M2HD87</accession>
<reference evidence="1 2" key="1">
    <citation type="submission" date="2018-10" db="EMBL/GenBank/DDBJ databases">
        <title>Pseudomonas zhaodongensis NEAU-ST5-21(T) genome.</title>
        <authorList>
            <person name="Peng J."/>
            <person name="Liu Z.-P."/>
        </authorList>
    </citation>
    <scope>NUCLEOTIDE SEQUENCE [LARGE SCALE GENOMIC DNA]</scope>
    <source>
        <strain evidence="1 2">NEAU-ST5-21</strain>
    </source>
</reference>
<dbReference type="PROSITE" id="PS51257">
    <property type="entry name" value="PROKAR_LIPOPROTEIN"/>
    <property type="match status" value="1"/>
</dbReference>
<organism evidence="1 2">
    <name type="scientific">Stutzerimonas zhaodongensis</name>
    <dbReference type="NCBI Taxonomy" id="1176257"/>
    <lineage>
        <taxon>Bacteria</taxon>
        <taxon>Pseudomonadati</taxon>
        <taxon>Pseudomonadota</taxon>
        <taxon>Gammaproteobacteria</taxon>
        <taxon>Pseudomonadales</taxon>
        <taxon>Pseudomonadaceae</taxon>
        <taxon>Stutzerimonas</taxon>
    </lineage>
</organism>
<dbReference type="OrthoDB" id="5951236at2"/>
<dbReference type="EMBL" id="RFFM01000009">
    <property type="protein sequence ID" value="RMH87661.1"/>
    <property type="molecule type" value="Genomic_DNA"/>
</dbReference>
<evidence type="ECO:0008006" key="3">
    <source>
        <dbReference type="Google" id="ProtNLM"/>
    </source>
</evidence>
<evidence type="ECO:0000313" key="2">
    <source>
        <dbReference type="Proteomes" id="UP000269774"/>
    </source>
</evidence>
<protein>
    <recommendedName>
        <fullName evidence="3">Lipoprotein</fullName>
    </recommendedName>
</protein>
<keyword evidence="2" id="KW-1185">Reference proteome</keyword>
<gene>
    <name evidence="1" type="ORF">EA797_20640</name>
</gene>
<dbReference type="AlphaFoldDB" id="A0A3M2HD87"/>
<dbReference type="Proteomes" id="UP000269774">
    <property type="component" value="Unassembled WGS sequence"/>
</dbReference>
<proteinExistence type="predicted"/>
<evidence type="ECO:0000313" key="1">
    <source>
        <dbReference type="EMBL" id="RMH87661.1"/>
    </source>
</evidence>
<dbReference type="RefSeq" id="WP_122168709.1">
    <property type="nucleotide sequence ID" value="NZ_JAMOIB010000012.1"/>
</dbReference>